<evidence type="ECO:0000313" key="4">
    <source>
        <dbReference type="EMBL" id="OGY66658.1"/>
    </source>
</evidence>
<sequence length="125" mass="13838">MAKTIFLIEDERSLVDALSKFLRDKGYAVESASNGKEALEKLPMIKPDFILLDIVLPEMSGIDFLGLVQKGENKEFANIPVMILTNLQGDEQQFKKLGLKVVGYLVKANTPLGFIADKIVEILGK</sequence>
<dbReference type="SMART" id="SM00448">
    <property type="entry name" value="REC"/>
    <property type="match status" value="1"/>
</dbReference>
<feature type="domain" description="Response regulatory" evidence="3">
    <location>
        <begin position="4"/>
        <end position="122"/>
    </location>
</feature>
<dbReference type="GO" id="GO:0000160">
    <property type="term" value="P:phosphorelay signal transduction system"/>
    <property type="evidence" value="ECO:0007669"/>
    <property type="project" value="InterPro"/>
</dbReference>
<comment type="caution">
    <text evidence="4">The sequence shown here is derived from an EMBL/GenBank/DDBJ whole genome shotgun (WGS) entry which is preliminary data.</text>
</comment>
<dbReference type="STRING" id="1798409.A3I24_03840"/>
<keyword evidence="1 2" id="KW-0597">Phosphoprotein</keyword>
<dbReference type="InterPro" id="IPR050595">
    <property type="entry name" value="Bact_response_regulator"/>
</dbReference>
<dbReference type="Gene3D" id="3.40.50.2300">
    <property type="match status" value="1"/>
</dbReference>
<dbReference type="PROSITE" id="PS50110">
    <property type="entry name" value="RESPONSE_REGULATORY"/>
    <property type="match status" value="1"/>
</dbReference>
<dbReference type="InterPro" id="IPR011006">
    <property type="entry name" value="CheY-like_superfamily"/>
</dbReference>
<dbReference type="AlphaFoldDB" id="A0A1G1ZPQ5"/>
<proteinExistence type="predicted"/>
<name>A0A1G1ZPQ5_9BACT</name>
<evidence type="ECO:0000256" key="2">
    <source>
        <dbReference type="PROSITE-ProRule" id="PRU00169"/>
    </source>
</evidence>
<dbReference type="Pfam" id="PF00072">
    <property type="entry name" value="Response_reg"/>
    <property type="match status" value="1"/>
</dbReference>
<dbReference type="EMBL" id="MHJL01000038">
    <property type="protein sequence ID" value="OGY66658.1"/>
    <property type="molecule type" value="Genomic_DNA"/>
</dbReference>
<accession>A0A1G1ZPQ5</accession>
<dbReference type="PANTHER" id="PTHR44591">
    <property type="entry name" value="STRESS RESPONSE REGULATOR PROTEIN 1"/>
    <property type="match status" value="1"/>
</dbReference>
<dbReference type="PANTHER" id="PTHR44591:SF3">
    <property type="entry name" value="RESPONSE REGULATORY DOMAIN-CONTAINING PROTEIN"/>
    <property type="match status" value="1"/>
</dbReference>
<feature type="modified residue" description="4-aspartylphosphate" evidence="2">
    <location>
        <position position="53"/>
    </location>
</feature>
<gene>
    <name evidence="4" type="ORF">A3I24_03840</name>
</gene>
<dbReference type="InterPro" id="IPR001789">
    <property type="entry name" value="Sig_transdc_resp-reg_receiver"/>
</dbReference>
<dbReference type="Proteomes" id="UP000177690">
    <property type="component" value="Unassembled WGS sequence"/>
</dbReference>
<dbReference type="CDD" id="cd00156">
    <property type="entry name" value="REC"/>
    <property type="match status" value="1"/>
</dbReference>
<protein>
    <recommendedName>
        <fullName evidence="3">Response regulatory domain-containing protein</fullName>
    </recommendedName>
</protein>
<reference evidence="4 5" key="1">
    <citation type="journal article" date="2016" name="Nat. Commun.">
        <title>Thousands of microbial genomes shed light on interconnected biogeochemical processes in an aquifer system.</title>
        <authorList>
            <person name="Anantharaman K."/>
            <person name="Brown C.T."/>
            <person name="Hug L.A."/>
            <person name="Sharon I."/>
            <person name="Castelle C.J."/>
            <person name="Probst A.J."/>
            <person name="Thomas B.C."/>
            <person name="Singh A."/>
            <person name="Wilkins M.J."/>
            <person name="Karaoz U."/>
            <person name="Brodie E.L."/>
            <person name="Williams K.H."/>
            <person name="Hubbard S.S."/>
            <person name="Banfield J.F."/>
        </authorList>
    </citation>
    <scope>NUCLEOTIDE SEQUENCE [LARGE SCALE GENOMIC DNA]</scope>
</reference>
<evidence type="ECO:0000256" key="1">
    <source>
        <dbReference type="ARBA" id="ARBA00022553"/>
    </source>
</evidence>
<organism evidence="4 5">
    <name type="scientific">Candidatus Harrisonbacteria bacterium RIFCSPLOWO2_02_FULL_41_13b</name>
    <dbReference type="NCBI Taxonomy" id="1798409"/>
    <lineage>
        <taxon>Bacteria</taxon>
        <taxon>Candidatus Harrisoniibacteriota</taxon>
    </lineage>
</organism>
<evidence type="ECO:0000313" key="5">
    <source>
        <dbReference type="Proteomes" id="UP000177690"/>
    </source>
</evidence>
<evidence type="ECO:0000259" key="3">
    <source>
        <dbReference type="PROSITE" id="PS50110"/>
    </source>
</evidence>
<dbReference type="SUPFAM" id="SSF52172">
    <property type="entry name" value="CheY-like"/>
    <property type="match status" value="1"/>
</dbReference>